<protein>
    <submittedName>
        <fullName evidence="2">Uncharacterized protein</fullName>
    </submittedName>
</protein>
<feature type="compositionally biased region" description="Basic and acidic residues" evidence="1">
    <location>
        <begin position="27"/>
        <end position="38"/>
    </location>
</feature>
<organism evidence="2">
    <name type="scientific">Ananas comosus var. bracteatus</name>
    <name type="common">red pineapple</name>
    <dbReference type="NCBI Taxonomy" id="296719"/>
    <lineage>
        <taxon>Eukaryota</taxon>
        <taxon>Viridiplantae</taxon>
        <taxon>Streptophyta</taxon>
        <taxon>Embryophyta</taxon>
        <taxon>Tracheophyta</taxon>
        <taxon>Spermatophyta</taxon>
        <taxon>Magnoliopsida</taxon>
        <taxon>Liliopsida</taxon>
        <taxon>Poales</taxon>
        <taxon>Bromeliaceae</taxon>
        <taxon>Bromelioideae</taxon>
        <taxon>Ananas</taxon>
    </lineage>
</organism>
<sequence>MRRLKTGAKKTKVQAKEEEKRRRRNLVKKEEKSHRVESISRPAIMMKRLRQLVKRASDYASYRIVRITHSEAAEGAIVKANNGPPHGILVHSSAQTFRSRGDFGAPGVLTILTINYRPSLEQVAKGLVVGTRGPKFES</sequence>
<evidence type="ECO:0000313" key="2">
    <source>
        <dbReference type="EMBL" id="CAD1818523.1"/>
    </source>
</evidence>
<evidence type="ECO:0000256" key="1">
    <source>
        <dbReference type="SAM" id="MobiDB-lite"/>
    </source>
</evidence>
<name>A0A6V7NJ20_ANACO</name>
<feature type="region of interest" description="Disordered" evidence="1">
    <location>
        <begin position="1"/>
        <end position="39"/>
    </location>
</feature>
<feature type="compositionally biased region" description="Basic residues" evidence="1">
    <location>
        <begin position="1"/>
        <end position="13"/>
    </location>
</feature>
<dbReference type="EMBL" id="LR862139">
    <property type="protein sequence ID" value="CAD1818523.1"/>
    <property type="molecule type" value="Genomic_DNA"/>
</dbReference>
<dbReference type="AlphaFoldDB" id="A0A6V7NJ20"/>
<gene>
    <name evidence="2" type="ORF">CB5_LOCUS1734</name>
</gene>
<accession>A0A6V7NJ20</accession>
<reference evidence="2" key="1">
    <citation type="submission" date="2020-07" db="EMBL/GenBank/DDBJ databases">
        <authorList>
            <person name="Lin J."/>
        </authorList>
    </citation>
    <scope>NUCLEOTIDE SEQUENCE</scope>
</reference>
<proteinExistence type="predicted"/>